<evidence type="ECO:0000313" key="3">
    <source>
        <dbReference type="Proteomes" id="UP000078113"/>
    </source>
</evidence>
<reference evidence="2" key="1">
    <citation type="submission" date="2016-04" db="EMBL/GenBank/DDBJ databases">
        <authorList>
            <person name="Nguyen H.D."/>
            <person name="Samba Siva P."/>
            <person name="Cullis J."/>
            <person name="Levesque C.A."/>
            <person name="Hambleton S."/>
        </authorList>
    </citation>
    <scope>NUCLEOTIDE SEQUENCE</scope>
    <source>
        <strain evidence="2">DAOMC 236422</strain>
    </source>
</reference>
<feature type="region of interest" description="Disordered" evidence="1">
    <location>
        <begin position="89"/>
        <end position="169"/>
    </location>
</feature>
<sequence length="169" mass="19340">MLPSSHADTRKKRVAFKALLGEVDLTFDQPEGQEPPHAAMDEVRRRLAGVSRAFETLKVAHDRLVTANAKLMSDNKAFKKERQELRAKAGELDALPQKLKDQHDRNNRLHGTLYDCTRSARRSQPSRRSSARRTRPRRTSELPDRSNATCRAVWEHPPVTSKDQHDKNN</sequence>
<keyword evidence="3" id="KW-1185">Reference proteome</keyword>
<dbReference type="Gene3D" id="6.10.250.550">
    <property type="match status" value="1"/>
</dbReference>
<dbReference type="Proteomes" id="UP000078113">
    <property type="component" value="Unassembled WGS sequence"/>
</dbReference>
<evidence type="ECO:0000256" key="1">
    <source>
        <dbReference type="SAM" id="MobiDB-lite"/>
    </source>
</evidence>
<feature type="compositionally biased region" description="Basic residues" evidence="1">
    <location>
        <begin position="119"/>
        <end position="137"/>
    </location>
</feature>
<evidence type="ECO:0000313" key="2">
    <source>
        <dbReference type="EMBL" id="KAE8264178.1"/>
    </source>
</evidence>
<dbReference type="AlphaFoldDB" id="A0A8X7N3Z4"/>
<comment type="caution">
    <text evidence="2">The sequence shown here is derived from an EMBL/GenBank/DDBJ whole genome shotgun (WGS) entry which is preliminary data.</text>
</comment>
<organism evidence="2 3">
    <name type="scientific">Tilletia walkeri</name>
    <dbReference type="NCBI Taxonomy" id="117179"/>
    <lineage>
        <taxon>Eukaryota</taxon>
        <taxon>Fungi</taxon>
        <taxon>Dikarya</taxon>
        <taxon>Basidiomycota</taxon>
        <taxon>Ustilaginomycotina</taxon>
        <taxon>Exobasidiomycetes</taxon>
        <taxon>Tilletiales</taxon>
        <taxon>Tilletiaceae</taxon>
        <taxon>Tilletia</taxon>
    </lineage>
</organism>
<dbReference type="EMBL" id="LWDG02000562">
    <property type="protein sequence ID" value="KAE8264178.1"/>
    <property type="molecule type" value="Genomic_DNA"/>
</dbReference>
<proteinExistence type="predicted"/>
<reference evidence="2" key="2">
    <citation type="journal article" date="2019" name="IMA Fungus">
        <title>Genome sequencing and comparison of five Tilletia species to identify candidate genes for the detection of regulated species infecting wheat.</title>
        <authorList>
            <person name="Nguyen H.D.T."/>
            <person name="Sultana T."/>
            <person name="Kesanakurti P."/>
            <person name="Hambleton S."/>
        </authorList>
    </citation>
    <scope>NUCLEOTIDE SEQUENCE</scope>
    <source>
        <strain evidence="2">DAOMC 236422</strain>
    </source>
</reference>
<accession>A0A8X7N3Z4</accession>
<name>A0A8X7N3Z4_9BASI</name>
<protein>
    <submittedName>
        <fullName evidence="2">Uncharacterized protein</fullName>
    </submittedName>
</protein>
<feature type="compositionally biased region" description="Basic and acidic residues" evidence="1">
    <location>
        <begin position="98"/>
        <end position="107"/>
    </location>
</feature>
<gene>
    <name evidence="2" type="ORF">A4X09_0g7038</name>
</gene>